<dbReference type="Pfam" id="PF03900">
    <property type="entry name" value="Porphobil_deamC"/>
    <property type="match status" value="1"/>
</dbReference>
<dbReference type="Proteomes" id="UP001209681">
    <property type="component" value="Unassembled WGS sequence"/>
</dbReference>
<dbReference type="SUPFAM" id="SSF53850">
    <property type="entry name" value="Periplasmic binding protein-like II"/>
    <property type="match status" value="1"/>
</dbReference>
<evidence type="ECO:0000256" key="5">
    <source>
        <dbReference type="ARBA" id="ARBA00022679"/>
    </source>
</evidence>
<comment type="subunit">
    <text evidence="4 8">Monomer.</text>
</comment>
<accession>A0ABT3NC53</accession>
<dbReference type="PIRSF" id="PIRSF001438">
    <property type="entry name" value="4pyrrol_synth_OHMeBilane_synth"/>
    <property type="match status" value="1"/>
</dbReference>
<evidence type="ECO:0000259" key="10">
    <source>
        <dbReference type="Pfam" id="PF03900"/>
    </source>
</evidence>
<dbReference type="Pfam" id="PF01379">
    <property type="entry name" value="Porphobil_deam"/>
    <property type="match status" value="1"/>
</dbReference>
<dbReference type="EMBL" id="JAPFPW010000020">
    <property type="protein sequence ID" value="MCW7755050.1"/>
    <property type="molecule type" value="Genomic_DNA"/>
</dbReference>
<dbReference type="HAMAP" id="MF_00260">
    <property type="entry name" value="Porphobil_deam"/>
    <property type="match status" value="1"/>
</dbReference>
<proteinExistence type="inferred from homology"/>
<dbReference type="NCBIfam" id="TIGR00212">
    <property type="entry name" value="hemC"/>
    <property type="match status" value="1"/>
</dbReference>
<evidence type="ECO:0000256" key="1">
    <source>
        <dbReference type="ARBA" id="ARBA00002869"/>
    </source>
</evidence>
<evidence type="ECO:0000256" key="3">
    <source>
        <dbReference type="ARBA" id="ARBA00005638"/>
    </source>
</evidence>
<dbReference type="InterPro" id="IPR000860">
    <property type="entry name" value="HemC"/>
</dbReference>
<dbReference type="SUPFAM" id="SSF54782">
    <property type="entry name" value="Porphobilinogen deaminase (hydroxymethylbilane synthase), C-terminal domain"/>
    <property type="match status" value="1"/>
</dbReference>
<dbReference type="Gene3D" id="3.30.160.40">
    <property type="entry name" value="Porphobilinogen deaminase, C-terminal domain"/>
    <property type="match status" value="1"/>
</dbReference>
<comment type="similarity">
    <text evidence="3 8">Belongs to the HMBS family.</text>
</comment>
<dbReference type="InterPro" id="IPR022417">
    <property type="entry name" value="Porphobilin_deaminase_N"/>
</dbReference>
<sequence length="312" mass="34430">MYPIRIGTRKSELALWQARHVADLLHKAGMETELIPLETKGDKILDVSIAKIGSKGVFTEEIEADLASGKMDIAVHSAKDMQSILPEGFELIAFTEREYPGDVLVSRRKTARLNDREKPLTVGTSSVRRVALLRHAFPHVKVVDMRGNLQTRIRKMDEGQCDALILAFAGVHRMGYDDLIAEKLPLSLFIPPVGQGCIAIEAFTHLDPARKEKIRAAVNHNPTETRLLAERAFLRRLEGGCSIPAFAFADLNQNRLRLSAGIIDPMGQKLITREVEGYGRDAENMGHNLAGEILSAGGAAILDAIQQERRNG</sequence>
<feature type="modified residue" description="S-(dipyrrolylmethanemethyl)cysteine" evidence="8">
    <location>
        <position position="241"/>
    </location>
</feature>
<dbReference type="EC" id="2.5.1.61" evidence="8"/>
<comment type="catalytic activity">
    <reaction evidence="7 8">
        <text>4 porphobilinogen + H2O = hydroxymethylbilane + 4 NH4(+)</text>
        <dbReference type="Rhea" id="RHEA:13185"/>
        <dbReference type="ChEBI" id="CHEBI:15377"/>
        <dbReference type="ChEBI" id="CHEBI:28938"/>
        <dbReference type="ChEBI" id="CHEBI:57845"/>
        <dbReference type="ChEBI" id="CHEBI:58126"/>
        <dbReference type="EC" id="2.5.1.61"/>
    </reaction>
</comment>
<feature type="domain" description="Porphobilinogen deaminase C-terminal" evidence="10">
    <location>
        <begin position="226"/>
        <end position="294"/>
    </location>
</feature>
<evidence type="ECO:0000256" key="7">
    <source>
        <dbReference type="ARBA" id="ARBA00048169"/>
    </source>
</evidence>
<dbReference type="PANTHER" id="PTHR11557">
    <property type="entry name" value="PORPHOBILINOGEN DEAMINASE"/>
    <property type="match status" value="1"/>
</dbReference>
<evidence type="ECO:0000259" key="9">
    <source>
        <dbReference type="Pfam" id="PF01379"/>
    </source>
</evidence>
<dbReference type="RefSeq" id="WP_265425965.1">
    <property type="nucleotide sequence ID" value="NZ_JAPFPW010000020.1"/>
</dbReference>
<evidence type="ECO:0000256" key="2">
    <source>
        <dbReference type="ARBA" id="ARBA00004735"/>
    </source>
</evidence>
<keyword evidence="5 8" id="KW-0808">Transferase</keyword>
<dbReference type="PRINTS" id="PR00151">
    <property type="entry name" value="PORPHBDMNASE"/>
</dbReference>
<protein>
    <recommendedName>
        <fullName evidence="8">Porphobilinogen deaminase</fullName>
        <shortName evidence="8">PBG</shortName>
        <ecNumber evidence="8">2.5.1.61</ecNumber>
    </recommendedName>
    <alternativeName>
        <fullName evidence="8">Hydroxymethylbilane synthase</fullName>
        <shortName evidence="8">HMBS</shortName>
    </alternativeName>
    <alternativeName>
        <fullName evidence="8">Pre-uroporphyrinogen synthase</fullName>
    </alternativeName>
</protein>
<dbReference type="PANTHER" id="PTHR11557:SF0">
    <property type="entry name" value="PORPHOBILINOGEN DEAMINASE"/>
    <property type="match status" value="1"/>
</dbReference>
<evidence type="ECO:0000256" key="6">
    <source>
        <dbReference type="ARBA" id="ARBA00023244"/>
    </source>
</evidence>
<dbReference type="Gene3D" id="3.40.190.10">
    <property type="entry name" value="Periplasmic binding protein-like II"/>
    <property type="match status" value="2"/>
</dbReference>
<comment type="caution">
    <text evidence="11">The sequence shown here is derived from an EMBL/GenBank/DDBJ whole genome shotgun (WGS) entry which is preliminary data.</text>
</comment>
<feature type="domain" description="Porphobilinogen deaminase N-terminal" evidence="9">
    <location>
        <begin position="4"/>
        <end position="203"/>
    </location>
</feature>
<evidence type="ECO:0000313" key="11">
    <source>
        <dbReference type="EMBL" id="MCW7755050.1"/>
    </source>
</evidence>
<dbReference type="GO" id="GO:0004418">
    <property type="term" value="F:hydroxymethylbilane synthase activity"/>
    <property type="evidence" value="ECO:0007669"/>
    <property type="project" value="UniProtKB-EC"/>
</dbReference>
<evidence type="ECO:0000313" key="12">
    <source>
        <dbReference type="Proteomes" id="UP001209681"/>
    </source>
</evidence>
<organism evidence="11 12">
    <name type="scientific">Desulfobotulus pelophilus</name>
    <dbReference type="NCBI Taxonomy" id="2823377"/>
    <lineage>
        <taxon>Bacteria</taxon>
        <taxon>Pseudomonadati</taxon>
        <taxon>Thermodesulfobacteriota</taxon>
        <taxon>Desulfobacteria</taxon>
        <taxon>Desulfobacterales</taxon>
        <taxon>Desulfobacteraceae</taxon>
        <taxon>Desulfobotulus</taxon>
    </lineage>
</organism>
<comment type="miscellaneous">
    <text evidence="8">The porphobilinogen subunits are added to the dipyrromethane group.</text>
</comment>
<keyword evidence="12" id="KW-1185">Reference proteome</keyword>
<comment type="pathway">
    <text evidence="2">Porphyrin-containing compound metabolism; protoporphyrin-IX biosynthesis; coproporphyrinogen-III from 5-aminolevulinate: step 2/4.</text>
</comment>
<gene>
    <name evidence="8 11" type="primary">hemC</name>
    <name evidence="11" type="ORF">OOT00_13745</name>
</gene>
<dbReference type="InterPro" id="IPR022418">
    <property type="entry name" value="Porphobilinogen_deaminase_C"/>
</dbReference>
<comment type="function">
    <text evidence="1 8">Tetrapolymerization of the monopyrrole PBG into the hydroxymethylbilane pre-uroporphyrinogen in several discrete steps.</text>
</comment>
<comment type="cofactor">
    <cofactor evidence="8">
        <name>dipyrromethane</name>
        <dbReference type="ChEBI" id="CHEBI:60342"/>
    </cofactor>
    <text evidence="8">Binds 1 dipyrromethane group covalently.</text>
</comment>
<evidence type="ECO:0000256" key="8">
    <source>
        <dbReference type="HAMAP-Rule" id="MF_00260"/>
    </source>
</evidence>
<reference evidence="11 12" key="1">
    <citation type="submission" date="2022-11" db="EMBL/GenBank/DDBJ databases">
        <title>Desulfobotulus tamanensis H1 sp. nov. - anaerobic, alkaliphilic, sulphate reducing bacterium isolated from terrestrial mud volcano.</title>
        <authorList>
            <person name="Frolova A."/>
            <person name="Merkel A.Y."/>
            <person name="Slobodkin A.I."/>
        </authorList>
    </citation>
    <scope>NUCLEOTIDE SEQUENCE [LARGE SCALE GENOMIC DNA]</scope>
    <source>
        <strain evidence="11 12">H1</strain>
    </source>
</reference>
<name>A0ABT3NC53_9BACT</name>
<dbReference type="InterPro" id="IPR036803">
    <property type="entry name" value="Porphobilinogen_deaminase_C_sf"/>
</dbReference>
<keyword evidence="6 8" id="KW-0627">Porphyrin biosynthesis</keyword>
<evidence type="ECO:0000256" key="4">
    <source>
        <dbReference type="ARBA" id="ARBA00011245"/>
    </source>
</evidence>